<evidence type="ECO:0000259" key="8">
    <source>
        <dbReference type="Pfam" id="PF05567"/>
    </source>
</evidence>
<evidence type="ECO:0000256" key="5">
    <source>
        <dbReference type="ARBA" id="ARBA00022837"/>
    </source>
</evidence>
<evidence type="ECO:0000256" key="4">
    <source>
        <dbReference type="ARBA" id="ARBA00022723"/>
    </source>
</evidence>
<name>A0A1H0N5Z3_9PSED</name>
<evidence type="ECO:0000256" key="3">
    <source>
        <dbReference type="ARBA" id="ARBA00022558"/>
    </source>
</evidence>
<dbReference type="Proteomes" id="UP000242957">
    <property type="component" value="Unassembled WGS sequence"/>
</dbReference>
<dbReference type="GO" id="GO:0009289">
    <property type="term" value="C:pilus"/>
    <property type="evidence" value="ECO:0007669"/>
    <property type="project" value="UniProtKB-SubCell"/>
</dbReference>
<dbReference type="InterPro" id="IPR011047">
    <property type="entry name" value="Quinoprotein_ADH-like_sf"/>
</dbReference>
<evidence type="ECO:0000313" key="10">
    <source>
        <dbReference type="Proteomes" id="UP000242957"/>
    </source>
</evidence>
<reference evidence="10" key="1">
    <citation type="submission" date="2016-10" db="EMBL/GenBank/DDBJ databases">
        <authorList>
            <person name="Varghese N."/>
            <person name="Submissions S."/>
        </authorList>
    </citation>
    <scope>NUCLEOTIDE SEQUENCE [LARGE SCALE GENOMIC DNA]</scope>
    <source>
        <strain evidence="10">JCM 21621</strain>
    </source>
</reference>
<keyword evidence="10" id="KW-1185">Reference proteome</keyword>
<evidence type="ECO:0000256" key="7">
    <source>
        <dbReference type="SAM" id="MobiDB-lite"/>
    </source>
</evidence>
<dbReference type="RefSeq" id="WP_139207051.1">
    <property type="nucleotide sequence ID" value="NZ_FNIJ01000017.1"/>
</dbReference>
<organism evidence="9 10">
    <name type="scientific">Pseudomonas jinjuensis</name>
    <dbReference type="NCBI Taxonomy" id="198616"/>
    <lineage>
        <taxon>Bacteria</taxon>
        <taxon>Pseudomonadati</taxon>
        <taxon>Pseudomonadota</taxon>
        <taxon>Gammaproteobacteria</taxon>
        <taxon>Pseudomonadales</taxon>
        <taxon>Pseudomonadaceae</taxon>
        <taxon>Pseudomonas</taxon>
    </lineage>
</organism>
<dbReference type="GO" id="GO:0046872">
    <property type="term" value="F:metal ion binding"/>
    <property type="evidence" value="ECO:0007669"/>
    <property type="project" value="UniProtKB-KW"/>
</dbReference>
<keyword evidence="4" id="KW-0479">Metal-binding</keyword>
<proteinExistence type="inferred from homology"/>
<dbReference type="EMBL" id="FNIJ01000017">
    <property type="protein sequence ID" value="SDO88093.1"/>
    <property type="molecule type" value="Genomic_DNA"/>
</dbReference>
<comment type="similarity">
    <text evidence="2">Belongs to the PilY1 family.</text>
</comment>
<dbReference type="OrthoDB" id="7156875at2"/>
<dbReference type="SUPFAM" id="SSF50998">
    <property type="entry name" value="Quinoprotein alcohol dehydrogenase-like"/>
    <property type="match status" value="1"/>
</dbReference>
<gene>
    <name evidence="9" type="ORF">SAMN05216193_11796</name>
</gene>
<evidence type="ECO:0000256" key="1">
    <source>
        <dbReference type="ARBA" id="ARBA00004561"/>
    </source>
</evidence>
<evidence type="ECO:0000256" key="6">
    <source>
        <dbReference type="ARBA" id="ARBA00023263"/>
    </source>
</evidence>
<evidence type="ECO:0000313" key="9">
    <source>
        <dbReference type="EMBL" id="SDO88093.1"/>
    </source>
</evidence>
<dbReference type="InterPro" id="IPR008707">
    <property type="entry name" value="B-propeller_PilY1"/>
</dbReference>
<dbReference type="STRING" id="198616.SAMN05216193_11796"/>
<accession>A0A1H0N5Z3</accession>
<dbReference type="AlphaFoldDB" id="A0A1H0N5Z3"/>
<feature type="region of interest" description="Disordered" evidence="7">
    <location>
        <begin position="707"/>
        <end position="728"/>
    </location>
</feature>
<sequence length="1212" mass="129240">MKRRTVWRGLGGLGTGVIIGLSGSLQAGPVSQAPLQVGGGSVPGSLVLTPSVEYPTVVSAANIDGTYSASKTFAGYFDPDKCYSYQYGSADADRYFRPVGLAAGHACSGNWSGNYLNWAATQTIDTFRSALTGGDRFIDTVGLTVLQKARSFQWGFPDRSIASSEAGGATPFSGSGFHTRIRLQERSMLFSQSAEFPGAPVDYQPGVAVDPAKTYKVYVRVQVCASANLLEENCRQYGSNYKPEGLLQQYSKKMRFSVFSYLNNRYGWENRENIKRDGGVLRARQKFVGPVLDTGEDNPDKEWSPVTGIFLENPSPADAVDTLLVAPGVPVSRSGVANYINKFGELGAKSYDNVSELYYAATRYLKNQGNVPEWSASPTSNEIDNFPVITSWDDPIRYSCQKNAILGIGDVNTHGDKNLPGGKGTTAEPDLPQLVADDKTVDAEESTRRVGLIEGVTTLFDHNDGGSLYIAGLAYDAHVKDIRPDLPGKQTVSTYWVDVQEGGVLTNRSRNQYWLAAKYGGFTVPKNYVYDRSSPLPIDWWHTNSDILSTGDPRPDNFFTGGDPVTMRESLKKAFALIAADEAKSTGNLSFSSSRVAVGSGVFTATLNPRYWSGDLLMWKASVGTDGAVSYSQAWAAGSKLDALTDAQLGGRNILTVRPATGAPGNSPSIATQGATFTWSDLSAEQRSALAADPNQAQALLKYLRGSRVQEKTSPDDDSAARPYRQRGSRLGDIVNSLPAYSWHDPQPYDSLASSVGNGKTLGSTYLEFLQSDTYQQRVPLVVVGANDGMLHGFDASTVASGSGGEELFAYVPASVFPNLHELADPAYTHRYFVDGTPVIGNAWTGSAWKTLLVGTAGAGGNSVFALDVTDPAHMGRSSVLWEFSHPDMGYTLGKPALAALRSGKFVVIVTSGAHDPTANHGYIWILDAANGSVLSRVTLAGAGDLGTVTAINTAGGVTANRLYVGDSKGNLWRVDLAGDDGGASAIPPSLNGGPMFRAELADGTMQPITAAVSAALNRKGEVMVLFGTGRFYRVGDNELPALSQKPEVESLYAVFDTGTAVSGRSMLLEQTLELNPPGLSSNQLESTSLGWYVDLPADGTRVIEKPQILDMQFALFNVITPGGDPCDGGISHGSIAADLYSGGQLNYALFDSDGDGVPDTNVIMDRSSGTGIQSGDGGDIYTNELGPDGLPIAKKVKLPYDAGRKGWQEPR</sequence>
<comment type="subcellular location">
    <subcellularLocation>
        <location evidence="1">Fimbrium</location>
    </subcellularLocation>
</comment>
<evidence type="ECO:0000256" key="2">
    <source>
        <dbReference type="ARBA" id="ARBA00008387"/>
    </source>
</evidence>
<feature type="domain" description="PilY1 beta-propeller" evidence="8">
    <location>
        <begin position="731"/>
        <end position="1073"/>
    </location>
</feature>
<keyword evidence="5" id="KW-0106">Calcium</keyword>
<keyword evidence="6" id="KW-0281">Fimbrium</keyword>
<dbReference type="Pfam" id="PF05567">
    <property type="entry name" value="T4P_PilY1"/>
    <property type="match status" value="1"/>
</dbReference>
<keyword evidence="3" id="KW-1029">Fimbrium biogenesis</keyword>
<protein>
    <submittedName>
        <fullName evidence="9">Type IV pilus assembly protein PilY1</fullName>
    </submittedName>
</protein>